<dbReference type="InterPro" id="IPR015424">
    <property type="entry name" value="PyrdxlP-dep_Trfase"/>
</dbReference>
<evidence type="ECO:0000256" key="2">
    <source>
        <dbReference type="ARBA" id="ARBA00012224"/>
    </source>
</evidence>
<evidence type="ECO:0000256" key="1">
    <source>
        <dbReference type="ARBA" id="ARBA00001933"/>
    </source>
</evidence>
<evidence type="ECO:0000256" key="3">
    <source>
        <dbReference type="ARBA" id="ARBA00022898"/>
    </source>
</evidence>
<feature type="domain" description="Aminotransferase class I/classII large" evidence="6">
    <location>
        <begin position="25"/>
        <end position="370"/>
    </location>
</feature>
<dbReference type="RefSeq" id="WP_188026476.1">
    <property type="nucleotide sequence ID" value="NZ_JACHGR010000005.1"/>
</dbReference>
<evidence type="ECO:0000313" key="8">
    <source>
        <dbReference type="Proteomes" id="UP000585721"/>
    </source>
</evidence>
<dbReference type="PANTHER" id="PTHR43525:SF1">
    <property type="entry name" value="PROTEIN MALY"/>
    <property type="match status" value="1"/>
</dbReference>
<comment type="similarity">
    <text evidence="5">Belongs to the class-II pyridoxal-phosphate-dependent aminotransferase family. MalY/PatB cystathionine beta-lyase subfamily.</text>
</comment>
<dbReference type="NCBIfam" id="TIGR04350">
    <property type="entry name" value="C_S_lyase_PatB"/>
    <property type="match status" value="1"/>
</dbReference>
<dbReference type="EC" id="4.4.1.13" evidence="2"/>
<dbReference type="PANTHER" id="PTHR43525">
    <property type="entry name" value="PROTEIN MALY"/>
    <property type="match status" value="1"/>
</dbReference>
<evidence type="ECO:0000313" key="7">
    <source>
        <dbReference type="EMBL" id="MBB6055725.1"/>
    </source>
</evidence>
<sequence length="384" mass="43201">MFDFDKQIDRRGTNSLKWNKYKDQDVIPLWVADTDFMAPQGVIDALHQRVAHGVFGYSRPSPRLIELIIERMQQRYGWKIEPEWLLFMPGVVPGLNFGIKAWCRPDQHVITPKPVYYPFLHAPEYNERPVSHLPMQLVDNRWLPDYEQLEQLAKTADVLLLCNPHNPGGTVFTRDELQRIADIAIRHDLIVISDEIHCDLLLEPGAQHIPFASLSPEAAARSAVLMAPSKTFNIAGLCSSFAIIPDSRLRFKLQQAMRGLMADNNLIGLVAAEAAYEYGDEWLQAQLVYLRANRDLVEQTLGSIPGIKIAKLEATYLAWIDVSGLGMEDPIAAFEAGGVGLSPGAQFGDKNFVRLNFGCSRALLQQALERMVKVIQMTRLAVQK</sequence>
<accession>A0A841GK70</accession>
<dbReference type="GO" id="GO:0047804">
    <property type="term" value="F:cysteine-S-conjugate beta-lyase activity"/>
    <property type="evidence" value="ECO:0007669"/>
    <property type="project" value="UniProtKB-EC"/>
</dbReference>
<gene>
    <name evidence="7" type="ORF">HNR75_001643</name>
</gene>
<dbReference type="AlphaFoldDB" id="A0A841GK70"/>
<comment type="caution">
    <text evidence="7">The sequence shown here is derived from an EMBL/GenBank/DDBJ whole genome shotgun (WGS) entry which is preliminary data.</text>
</comment>
<comment type="cofactor">
    <cofactor evidence="1">
        <name>pyridoxal 5'-phosphate</name>
        <dbReference type="ChEBI" id="CHEBI:597326"/>
    </cofactor>
</comment>
<dbReference type="InterPro" id="IPR004839">
    <property type="entry name" value="Aminotransferase_I/II_large"/>
</dbReference>
<proteinExistence type="inferred from homology"/>
<protein>
    <recommendedName>
        <fullName evidence="2">cysteine-S-conjugate beta-lyase</fullName>
        <ecNumber evidence="2">4.4.1.13</ecNumber>
    </recommendedName>
</protein>
<dbReference type="Proteomes" id="UP000585721">
    <property type="component" value="Unassembled WGS sequence"/>
</dbReference>
<dbReference type="GO" id="GO:0030170">
    <property type="term" value="F:pyridoxal phosphate binding"/>
    <property type="evidence" value="ECO:0007669"/>
    <property type="project" value="InterPro"/>
</dbReference>
<dbReference type="Pfam" id="PF00155">
    <property type="entry name" value="Aminotran_1_2"/>
    <property type="match status" value="1"/>
</dbReference>
<dbReference type="Gene3D" id="3.90.1150.10">
    <property type="entry name" value="Aspartate Aminotransferase, domain 1"/>
    <property type="match status" value="1"/>
</dbReference>
<name>A0A841GK70_9GAMM</name>
<organism evidence="7 8">
    <name type="scientific">Tolumonas osonensis</name>
    <dbReference type="NCBI Taxonomy" id="675874"/>
    <lineage>
        <taxon>Bacteria</taxon>
        <taxon>Pseudomonadati</taxon>
        <taxon>Pseudomonadota</taxon>
        <taxon>Gammaproteobacteria</taxon>
        <taxon>Aeromonadales</taxon>
        <taxon>Aeromonadaceae</taxon>
        <taxon>Tolumonas</taxon>
    </lineage>
</organism>
<keyword evidence="4 7" id="KW-0456">Lyase</keyword>
<evidence type="ECO:0000256" key="5">
    <source>
        <dbReference type="ARBA" id="ARBA00037974"/>
    </source>
</evidence>
<dbReference type="Gene3D" id="3.40.640.10">
    <property type="entry name" value="Type I PLP-dependent aspartate aminotransferase-like (Major domain)"/>
    <property type="match status" value="1"/>
</dbReference>
<keyword evidence="8" id="KW-1185">Reference proteome</keyword>
<dbReference type="EMBL" id="JACHGR010000005">
    <property type="protein sequence ID" value="MBB6055725.1"/>
    <property type="molecule type" value="Genomic_DNA"/>
</dbReference>
<dbReference type="InterPro" id="IPR015421">
    <property type="entry name" value="PyrdxlP-dep_Trfase_major"/>
</dbReference>
<evidence type="ECO:0000256" key="4">
    <source>
        <dbReference type="ARBA" id="ARBA00023239"/>
    </source>
</evidence>
<dbReference type="CDD" id="cd00609">
    <property type="entry name" value="AAT_like"/>
    <property type="match status" value="1"/>
</dbReference>
<keyword evidence="3" id="KW-0663">Pyridoxal phosphate</keyword>
<evidence type="ECO:0000259" key="6">
    <source>
        <dbReference type="Pfam" id="PF00155"/>
    </source>
</evidence>
<dbReference type="InterPro" id="IPR027619">
    <property type="entry name" value="C-S_lyase_PatB-like"/>
</dbReference>
<dbReference type="InterPro" id="IPR015422">
    <property type="entry name" value="PyrdxlP-dep_Trfase_small"/>
</dbReference>
<dbReference type="SUPFAM" id="SSF53383">
    <property type="entry name" value="PLP-dependent transferases"/>
    <property type="match status" value="1"/>
</dbReference>
<dbReference type="InterPro" id="IPR051798">
    <property type="entry name" value="Class-II_PLP-Dep_Aminotrans"/>
</dbReference>
<reference evidence="7 8" key="1">
    <citation type="submission" date="2020-08" db="EMBL/GenBank/DDBJ databases">
        <title>Genomic Encyclopedia of Type Strains, Phase IV (KMG-IV): sequencing the most valuable type-strain genomes for metagenomic binning, comparative biology and taxonomic classification.</title>
        <authorList>
            <person name="Goeker M."/>
        </authorList>
    </citation>
    <scope>NUCLEOTIDE SEQUENCE [LARGE SCALE GENOMIC DNA]</scope>
    <source>
        <strain evidence="7 8">DSM 22975</strain>
    </source>
</reference>